<organism evidence="2 3">
    <name type="scientific">Rhodococcus ruber</name>
    <dbReference type="NCBI Taxonomy" id="1830"/>
    <lineage>
        <taxon>Bacteria</taxon>
        <taxon>Bacillati</taxon>
        <taxon>Actinomycetota</taxon>
        <taxon>Actinomycetes</taxon>
        <taxon>Mycobacteriales</taxon>
        <taxon>Nocardiaceae</taxon>
        <taxon>Rhodococcus</taxon>
    </lineage>
</organism>
<dbReference type="PANTHER" id="PTHR43689:SF8">
    <property type="entry name" value="ALPHA_BETA-HYDROLASES SUPERFAMILY PROTEIN"/>
    <property type="match status" value="1"/>
</dbReference>
<dbReference type="SUPFAM" id="SSF53474">
    <property type="entry name" value="alpha/beta-Hydrolases"/>
    <property type="match status" value="1"/>
</dbReference>
<dbReference type="EMBL" id="JAPWIJ010000003">
    <property type="protein sequence ID" value="MCZ4518479.1"/>
    <property type="molecule type" value="Genomic_DNA"/>
</dbReference>
<keyword evidence="2" id="KW-0378">Hydrolase</keyword>
<keyword evidence="3" id="KW-1185">Reference proteome</keyword>
<feature type="domain" description="AB hydrolase-1" evidence="1">
    <location>
        <begin position="47"/>
        <end position="284"/>
    </location>
</feature>
<evidence type="ECO:0000313" key="3">
    <source>
        <dbReference type="Proteomes" id="UP001081071"/>
    </source>
</evidence>
<dbReference type="PRINTS" id="PR00111">
    <property type="entry name" value="ABHYDROLASE"/>
</dbReference>
<dbReference type="RefSeq" id="WP_269603135.1">
    <property type="nucleotide sequence ID" value="NZ_JAPWIJ010000003.1"/>
</dbReference>
<dbReference type="InterPro" id="IPR000073">
    <property type="entry name" value="AB_hydrolase_1"/>
</dbReference>
<dbReference type="Gene3D" id="3.40.50.1820">
    <property type="entry name" value="alpha/beta hydrolase"/>
    <property type="match status" value="1"/>
</dbReference>
<accession>A0ABT4MCM9</accession>
<protein>
    <submittedName>
        <fullName evidence="2">Alpha/beta hydrolase</fullName>
    </submittedName>
</protein>
<dbReference type="InterPro" id="IPR029058">
    <property type="entry name" value="AB_hydrolase_fold"/>
</dbReference>
<evidence type="ECO:0000259" key="1">
    <source>
        <dbReference type="Pfam" id="PF12697"/>
    </source>
</evidence>
<gene>
    <name evidence="2" type="ORF">O4220_08110</name>
</gene>
<proteinExistence type="predicted"/>
<dbReference type="PANTHER" id="PTHR43689">
    <property type="entry name" value="HYDROLASE"/>
    <property type="match status" value="1"/>
</dbReference>
<name>A0ABT4MCM9_9NOCA</name>
<reference evidence="2" key="1">
    <citation type="submission" date="2022-12" db="EMBL/GenBank/DDBJ databases">
        <authorList>
            <person name="Krivoruchko A.V."/>
            <person name="Elkin A."/>
        </authorList>
    </citation>
    <scope>NUCLEOTIDE SEQUENCE</scope>
    <source>
        <strain evidence="2">IEGM 1391</strain>
    </source>
</reference>
<sequence length="300" mass="32946">MDFDRYLRFLPEQYRTEFGSPESTYWTWRDTTVHVARAVRPESKVRVLALHGAGGYSGLLWPYAAIAAREGFEVICPDLPLYGDTVVPDPSAVRYGDWLDLLCDLVVAEKSIDNRPLILLGASMGGMLAYEVAHRTALVDRVIATCLLDPADVHARRAAARFAILGGPAPQLLRAVSSVAGRVRVPVRWMADMANMSLNSELSNLCAGDPKGGGVRVPVGFLADFFGYAHTRPEEYDGPSVLLTHPAEDRWTPPQVSIRFLQRIRAETETVMLDGCGHLPVEEPGLTQLADSLRSVLESC</sequence>
<evidence type="ECO:0000313" key="2">
    <source>
        <dbReference type="EMBL" id="MCZ4518479.1"/>
    </source>
</evidence>
<dbReference type="GO" id="GO:0016787">
    <property type="term" value="F:hydrolase activity"/>
    <property type="evidence" value="ECO:0007669"/>
    <property type="project" value="UniProtKB-KW"/>
</dbReference>
<comment type="caution">
    <text evidence="2">The sequence shown here is derived from an EMBL/GenBank/DDBJ whole genome shotgun (WGS) entry which is preliminary data.</text>
</comment>
<dbReference type="Pfam" id="PF12697">
    <property type="entry name" value="Abhydrolase_6"/>
    <property type="match status" value="1"/>
</dbReference>
<dbReference type="Proteomes" id="UP001081071">
    <property type="component" value="Unassembled WGS sequence"/>
</dbReference>